<evidence type="ECO:0000256" key="2">
    <source>
        <dbReference type="ARBA" id="ARBA00012438"/>
    </source>
</evidence>
<sequence length="430" mass="49688">MKITRIKKLLSHLQNIGVNERLDAVTLKKVHLANSLSLMCIGAASILFLITLTYQVPIEAKIFLGFIGPVLSVIPALNYFKKYRTAQLTFCILALLIISAMCITLGKAFHFQYVLLPYLGLPFVMFEDEVGIKKILLSLSGIALFIYLDWHFCNFDPLINISADDVKADRFLTDILIFGIVFLLFFFFINENKSYIKKLQKKQAQLVDKNYELEHFTYICSHNLSEPLRTASSFLEFVKKEVNDSNKKLDIYFNYIHDEIERMDAMILSLLSFSKLSRSHEFKAINLDKTLIDIKVELKEVIADKNVVINYDNLPVIQGEPLLIKNHFKHLIYNGIKYQKDNALPIITISCVDKPKYWEFCITDNGIGIKEENQNKIFSMFTRLHLDSEYEGIGVGLSFCKKIIEIHNGQLWVESKVDEGSHFYFNIRKY</sequence>
<organism evidence="8 9">
    <name type="scientific">Flammeovirga aprica JL-4</name>
    <dbReference type="NCBI Taxonomy" id="694437"/>
    <lineage>
        <taxon>Bacteria</taxon>
        <taxon>Pseudomonadati</taxon>
        <taxon>Bacteroidota</taxon>
        <taxon>Cytophagia</taxon>
        <taxon>Cytophagales</taxon>
        <taxon>Flammeovirgaceae</taxon>
        <taxon>Flammeovirga</taxon>
    </lineage>
</organism>
<dbReference type="GO" id="GO:0000155">
    <property type="term" value="F:phosphorelay sensor kinase activity"/>
    <property type="evidence" value="ECO:0007669"/>
    <property type="project" value="InterPro"/>
</dbReference>
<reference evidence="8 9" key="1">
    <citation type="submission" date="2020-04" db="EMBL/GenBank/DDBJ databases">
        <title>Flammeovirga sp. SR4, a novel species isolated from seawater.</title>
        <authorList>
            <person name="Wang X."/>
        </authorList>
    </citation>
    <scope>NUCLEOTIDE SEQUENCE [LARGE SCALE GENOMIC DNA]</scope>
    <source>
        <strain evidence="8 9">ATCC 23126</strain>
    </source>
</reference>
<accession>A0A7X9RWZ7</accession>
<evidence type="ECO:0000259" key="7">
    <source>
        <dbReference type="PROSITE" id="PS50109"/>
    </source>
</evidence>
<keyword evidence="3" id="KW-0597">Phosphoprotein</keyword>
<dbReference type="Proteomes" id="UP000576082">
    <property type="component" value="Unassembled WGS sequence"/>
</dbReference>
<dbReference type="PANTHER" id="PTHR43304">
    <property type="entry name" value="PHYTOCHROME-LIKE PROTEIN CPH1"/>
    <property type="match status" value="1"/>
</dbReference>
<evidence type="ECO:0000313" key="9">
    <source>
        <dbReference type="Proteomes" id="UP000576082"/>
    </source>
</evidence>
<feature type="domain" description="Histidine kinase" evidence="7">
    <location>
        <begin position="219"/>
        <end position="430"/>
    </location>
</feature>
<dbReference type="EC" id="2.7.13.3" evidence="2"/>
<dbReference type="InterPro" id="IPR036097">
    <property type="entry name" value="HisK_dim/P_sf"/>
</dbReference>
<keyword evidence="6" id="KW-0472">Membrane</keyword>
<dbReference type="PRINTS" id="PR00344">
    <property type="entry name" value="BCTRLSENSOR"/>
</dbReference>
<evidence type="ECO:0000256" key="5">
    <source>
        <dbReference type="ARBA" id="ARBA00022777"/>
    </source>
</evidence>
<dbReference type="InterPro" id="IPR036890">
    <property type="entry name" value="HATPase_C_sf"/>
</dbReference>
<dbReference type="InterPro" id="IPR004358">
    <property type="entry name" value="Sig_transdc_His_kin-like_C"/>
</dbReference>
<keyword evidence="9" id="KW-1185">Reference proteome</keyword>
<feature type="transmembrane region" description="Helical" evidence="6">
    <location>
        <begin position="62"/>
        <end position="80"/>
    </location>
</feature>
<dbReference type="RefSeq" id="WP_169658535.1">
    <property type="nucleotide sequence ID" value="NZ_JABANE010000060.1"/>
</dbReference>
<proteinExistence type="predicted"/>
<keyword evidence="5" id="KW-0418">Kinase</keyword>
<dbReference type="SMART" id="SM00387">
    <property type="entry name" value="HATPase_c"/>
    <property type="match status" value="1"/>
</dbReference>
<protein>
    <recommendedName>
        <fullName evidence="2">histidine kinase</fullName>
        <ecNumber evidence="2">2.7.13.3</ecNumber>
    </recommendedName>
</protein>
<evidence type="ECO:0000256" key="4">
    <source>
        <dbReference type="ARBA" id="ARBA00022679"/>
    </source>
</evidence>
<comment type="caution">
    <text evidence="8">The sequence shown here is derived from an EMBL/GenBank/DDBJ whole genome shotgun (WGS) entry which is preliminary data.</text>
</comment>
<feature type="transmembrane region" description="Helical" evidence="6">
    <location>
        <begin position="92"/>
        <end position="111"/>
    </location>
</feature>
<dbReference type="SUPFAM" id="SSF47384">
    <property type="entry name" value="Homodimeric domain of signal transducing histidine kinase"/>
    <property type="match status" value="1"/>
</dbReference>
<dbReference type="PANTHER" id="PTHR43304:SF1">
    <property type="entry name" value="PAC DOMAIN-CONTAINING PROTEIN"/>
    <property type="match status" value="1"/>
</dbReference>
<feature type="transmembrane region" description="Helical" evidence="6">
    <location>
        <begin position="36"/>
        <end position="56"/>
    </location>
</feature>
<dbReference type="Gene3D" id="3.30.565.10">
    <property type="entry name" value="Histidine kinase-like ATPase, C-terminal domain"/>
    <property type="match status" value="1"/>
</dbReference>
<feature type="transmembrane region" description="Helical" evidence="6">
    <location>
        <begin position="171"/>
        <end position="189"/>
    </location>
</feature>
<name>A0A7X9RWZ7_9BACT</name>
<comment type="catalytic activity">
    <reaction evidence="1">
        <text>ATP + protein L-histidine = ADP + protein N-phospho-L-histidine.</text>
        <dbReference type="EC" id="2.7.13.3"/>
    </reaction>
</comment>
<dbReference type="EMBL" id="JABANE010000060">
    <property type="protein sequence ID" value="NME70293.1"/>
    <property type="molecule type" value="Genomic_DNA"/>
</dbReference>
<keyword evidence="6" id="KW-1133">Transmembrane helix</keyword>
<evidence type="ECO:0000256" key="3">
    <source>
        <dbReference type="ARBA" id="ARBA00022553"/>
    </source>
</evidence>
<evidence type="ECO:0000256" key="1">
    <source>
        <dbReference type="ARBA" id="ARBA00000085"/>
    </source>
</evidence>
<keyword evidence="6" id="KW-0812">Transmembrane</keyword>
<dbReference type="PROSITE" id="PS50109">
    <property type="entry name" value="HIS_KIN"/>
    <property type="match status" value="1"/>
</dbReference>
<dbReference type="SUPFAM" id="SSF55874">
    <property type="entry name" value="ATPase domain of HSP90 chaperone/DNA topoisomerase II/histidine kinase"/>
    <property type="match status" value="1"/>
</dbReference>
<dbReference type="AlphaFoldDB" id="A0A7X9RWZ7"/>
<dbReference type="Pfam" id="PF02518">
    <property type="entry name" value="HATPase_c"/>
    <property type="match status" value="1"/>
</dbReference>
<evidence type="ECO:0000313" key="8">
    <source>
        <dbReference type="EMBL" id="NME70293.1"/>
    </source>
</evidence>
<dbReference type="Gene3D" id="1.10.287.130">
    <property type="match status" value="1"/>
</dbReference>
<gene>
    <name evidence="8" type="ORF">HHU12_20115</name>
</gene>
<dbReference type="InterPro" id="IPR005467">
    <property type="entry name" value="His_kinase_dom"/>
</dbReference>
<dbReference type="InterPro" id="IPR052162">
    <property type="entry name" value="Sensor_kinase/Photoreceptor"/>
</dbReference>
<dbReference type="InterPro" id="IPR003594">
    <property type="entry name" value="HATPase_dom"/>
</dbReference>
<evidence type="ECO:0000256" key="6">
    <source>
        <dbReference type="SAM" id="Phobius"/>
    </source>
</evidence>
<keyword evidence="4" id="KW-0808">Transferase</keyword>